<comment type="caution">
    <text evidence="3">The sequence shown here is derived from an EMBL/GenBank/DDBJ whole genome shotgun (WGS) entry which is preliminary data.</text>
</comment>
<organism evidence="3 4">
    <name type="scientific">Uliginosibacterium paludis</name>
    <dbReference type="NCBI Taxonomy" id="1615952"/>
    <lineage>
        <taxon>Bacteria</taxon>
        <taxon>Pseudomonadati</taxon>
        <taxon>Pseudomonadota</taxon>
        <taxon>Betaproteobacteria</taxon>
        <taxon>Rhodocyclales</taxon>
        <taxon>Zoogloeaceae</taxon>
        <taxon>Uliginosibacterium</taxon>
    </lineage>
</organism>
<dbReference type="InterPro" id="IPR001482">
    <property type="entry name" value="T2SS/T4SS_dom"/>
</dbReference>
<dbReference type="Gene3D" id="3.40.50.300">
    <property type="entry name" value="P-loop containing nucleotide triphosphate hydrolases"/>
    <property type="match status" value="1"/>
</dbReference>
<gene>
    <name evidence="3" type="ORF">ABVT11_05350</name>
</gene>
<evidence type="ECO:0000259" key="2">
    <source>
        <dbReference type="PROSITE" id="PS00662"/>
    </source>
</evidence>
<sequence length="381" mass="41655">MDHAQHSLIETLSLGDNPSFPSSGTLIEQILSLLNSDIVFSDIIIHQNSPVMLRQPKRLVAVSDVPVTGQELEEFFEVIEPAWEDRIQERAFDRAKDLYSARLRVNCFTFHGRKRLGCVIRRFPAEPLSLATLGLRPNAQAFARLTSGLVLLVGDTCQGKSTTISSILDDINKRRSGHIITIEDPVETLIPQRKSIITQREVGTDGDVASYYLGALDALRERPDVILIGEIRDAETAREALALSEAGPLVFATLHARSTELGLQKMLRLLGNSDTQAQTLASSLRGVLCQALLPAVDGDSYLLATECLTVNAEVAHLIETSNFSGIRTLLDVMTLDSSSGSHSMNDDLMRLIRAGAVGLEDARRASTDPLKFAAMIASLKR</sequence>
<dbReference type="EMBL" id="JBEWLZ010000002">
    <property type="protein sequence ID" value="MET1489241.1"/>
    <property type="molecule type" value="Genomic_DNA"/>
</dbReference>
<dbReference type="Gene3D" id="3.30.450.90">
    <property type="match status" value="1"/>
</dbReference>
<dbReference type="PANTHER" id="PTHR30486">
    <property type="entry name" value="TWITCHING MOTILITY PROTEIN PILT"/>
    <property type="match status" value="1"/>
</dbReference>
<dbReference type="RefSeq" id="WP_345924452.1">
    <property type="nucleotide sequence ID" value="NZ_JBDIVF010000001.1"/>
</dbReference>
<dbReference type="PROSITE" id="PS00662">
    <property type="entry name" value="T2SP_E"/>
    <property type="match status" value="1"/>
</dbReference>
<name>A0ABV2CMV4_9RHOO</name>
<dbReference type="SUPFAM" id="SSF52540">
    <property type="entry name" value="P-loop containing nucleoside triphosphate hydrolases"/>
    <property type="match status" value="1"/>
</dbReference>
<dbReference type="Proteomes" id="UP001548590">
    <property type="component" value="Unassembled WGS sequence"/>
</dbReference>
<evidence type="ECO:0000313" key="3">
    <source>
        <dbReference type="EMBL" id="MET1489241.1"/>
    </source>
</evidence>
<dbReference type="InterPro" id="IPR027417">
    <property type="entry name" value="P-loop_NTPase"/>
</dbReference>
<comment type="similarity">
    <text evidence="1">Belongs to the GSP E family.</text>
</comment>
<reference evidence="3 4" key="1">
    <citation type="submission" date="2024-07" db="EMBL/GenBank/DDBJ databases">
        <title>Uliginosibacterium paludis KCTC:42655.</title>
        <authorList>
            <person name="Kim M.K."/>
        </authorList>
    </citation>
    <scope>NUCLEOTIDE SEQUENCE [LARGE SCALE GENOMIC DNA]</scope>
    <source>
        <strain evidence="3 4">KCTC 42655</strain>
    </source>
</reference>
<dbReference type="Pfam" id="PF00437">
    <property type="entry name" value="T2SSE"/>
    <property type="match status" value="1"/>
</dbReference>
<evidence type="ECO:0000256" key="1">
    <source>
        <dbReference type="ARBA" id="ARBA00006611"/>
    </source>
</evidence>
<protein>
    <submittedName>
        <fullName evidence="3">ATPase, T2SS/T4P/T4SS family</fullName>
    </submittedName>
</protein>
<keyword evidence="4" id="KW-1185">Reference proteome</keyword>
<accession>A0ABV2CMV4</accession>
<proteinExistence type="inferred from homology"/>
<feature type="domain" description="Bacterial type II secretion system protein E" evidence="2">
    <location>
        <begin position="219"/>
        <end position="233"/>
    </location>
</feature>
<evidence type="ECO:0000313" key="4">
    <source>
        <dbReference type="Proteomes" id="UP001548590"/>
    </source>
</evidence>
<dbReference type="InterPro" id="IPR050921">
    <property type="entry name" value="T4SS_GSP_E_ATPase"/>
</dbReference>